<reference evidence="2" key="1">
    <citation type="journal article" date="2015" name="MBio">
        <title>Genome-Resolved Metagenomic Analysis Reveals Roles for Candidate Phyla and Other Microbial Community Members in Biogeochemical Transformations in Oil Reservoirs.</title>
        <authorList>
            <person name="Hu P."/>
            <person name="Tom L."/>
            <person name="Singh A."/>
            <person name="Thomas B.C."/>
            <person name="Baker B.J."/>
            <person name="Piceno Y.M."/>
            <person name="Andersen G.L."/>
            <person name="Banfield J.F."/>
        </authorList>
    </citation>
    <scope>NUCLEOTIDE SEQUENCE [LARGE SCALE GENOMIC DNA]</scope>
</reference>
<dbReference type="AlphaFoldDB" id="A0A101I2N5"/>
<dbReference type="EMBL" id="LGGX01000005">
    <property type="protein sequence ID" value="KUK87349.1"/>
    <property type="molecule type" value="Genomic_DNA"/>
</dbReference>
<gene>
    <name evidence="1" type="ORF">XE03_0747</name>
</gene>
<protein>
    <recommendedName>
        <fullName evidence="3">Lipoprotein</fullName>
    </recommendedName>
</protein>
<sequence>MKKIFKKLILLFFLILTISCCKKYPYPPIFQLSENTPFGFIQTKVINSDSTVGQLVTSKLIEYITYEQKGSFVEIGSLDNILSRYNSKELTPDIIKKIGNDYNVNTLVYNEIEFSDIQPDFHINFANPSFHAKVKLTACLRLKIYETKDGTLIFIKTSKRKTELSNVYLNKDHIFFDSKTFDESQYNLIDKLTWQITKDFRTTYKCK</sequence>
<dbReference type="PROSITE" id="PS51257">
    <property type="entry name" value="PROKAR_LIPOPROTEIN"/>
    <property type="match status" value="1"/>
</dbReference>
<evidence type="ECO:0000313" key="1">
    <source>
        <dbReference type="EMBL" id="KUK87349.1"/>
    </source>
</evidence>
<dbReference type="Proteomes" id="UP000053467">
    <property type="component" value="Unassembled WGS sequence"/>
</dbReference>
<evidence type="ECO:0008006" key="3">
    <source>
        <dbReference type="Google" id="ProtNLM"/>
    </source>
</evidence>
<evidence type="ECO:0000313" key="2">
    <source>
        <dbReference type="Proteomes" id="UP000053467"/>
    </source>
</evidence>
<name>A0A101I2N5_UNCT6</name>
<accession>A0A101I2N5</accession>
<comment type="caution">
    <text evidence="1">The sequence shown here is derived from an EMBL/GenBank/DDBJ whole genome shotgun (WGS) entry which is preliminary data.</text>
</comment>
<proteinExistence type="predicted"/>
<organism evidence="1 2">
    <name type="scientific">candidate division TA06 bacterium 34_109</name>
    <dbReference type="NCBI Taxonomy" id="1635277"/>
    <lineage>
        <taxon>Bacteria</taxon>
        <taxon>Bacteria division TA06</taxon>
    </lineage>
</organism>